<dbReference type="Proteomes" id="UP000268007">
    <property type="component" value="Unassembled WGS sequence"/>
</dbReference>
<organism evidence="2 3">
    <name type="scientific">Mucilaginibacter gracilis</name>
    <dbReference type="NCBI Taxonomy" id="423350"/>
    <lineage>
        <taxon>Bacteria</taxon>
        <taxon>Pseudomonadati</taxon>
        <taxon>Bacteroidota</taxon>
        <taxon>Sphingobacteriia</taxon>
        <taxon>Sphingobacteriales</taxon>
        <taxon>Sphingobacteriaceae</taxon>
        <taxon>Mucilaginibacter</taxon>
    </lineage>
</organism>
<name>A0A495J4P1_9SPHI</name>
<protein>
    <recommendedName>
        <fullName evidence="4">DUF5681 domain-containing protein</fullName>
    </recommendedName>
</protein>
<evidence type="ECO:0000313" key="3">
    <source>
        <dbReference type="Proteomes" id="UP000268007"/>
    </source>
</evidence>
<evidence type="ECO:0000313" key="2">
    <source>
        <dbReference type="EMBL" id="RKR83304.1"/>
    </source>
</evidence>
<feature type="region of interest" description="Disordered" evidence="1">
    <location>
        <begin position="1"/>
        <end position="23"/>
    </location>
</feature>
<gene>
    <name evidence="2" type="ORF">BDD43_3509</name>
</gene>
<dbReference type="AlphaFoldDB" id="A0A495J4P1"/>
<dbReference type="RefSeq" id="WP_121198819.1">
    <property type="nucleotide sequence ID" value="NZ_RBKU01000001.1"/>
</dbReference>
<evidence type="ECO:0000256" key="1">
    <source>
        <dbReference type="SAM" id="MobiDB-lite"/>
    </source>
</evidence>
<keyword evidence="3" id="KW-1185">Reference proteome</keyword>
<comment type="caution">
    <text evidence="2">The sequence shown here is derived from an EMBL/GenBank/DDBJ whole genome shotgun (WGS) entry which is preliminary data.</text>
</comment>
<evidence type="ECO:0008006" key="4">
    <source>
        <dbReference type="Google" id="ProtNLM"/>
    </source>
</evidence>
<dbReference type="EMBL" id="RBKU01000001">
    <property type="protein sequence ID" value="RKR83304.1"/>
    <property type="molecule type" value="Genomic_DNA"/>
</dbReference>
<reference evidence="2 3" key="1">
    <citation type="submission" date="2018-10" db="EMBL/GenBank/DDBJ databases">
        <title>Genomic Encyclopedia of Archaeal and Bacterial Type Strains, Phase II (KMG-II): from individual species to whole genera.</title>
        <authorList>
            <person name="Goeker M."/>
        </authorList>
    </citation>
    <scope>NUCLEOTIDE SEQUENCE [LARGE SCALE GENOMIC DNA]</scope>
    <source>
        <strain evidence="2 3">DSM 18602</strain>
    </source>
</reference>
<accession>A0A495J4P1</accession>
<sequence length="98" mass="10993">MGLKPGQTNNKAGKPKGAKNKIDADLRKKVTDFLSGKFPDVMNQYELLAPKDKVKFYTEMLQYGLPKLQSVDMTMEIDKTLSALNDEQLDAIIEKLTS</sequence>
<proteinExistence type="predicted"/>